<feature type="chain" id="PRO_5047171353" evidence="2">
    <location>
        <begin position="29"/>
        <end position="365"/>
    </location>
</feature>
<evidence type="ECO:0000256" key="1">
    <source>
        <dbReference type="ARBA" id="ARBA00022729"/>
    </source>
</evidence>
<name>A0ABS1DHN7_9PROT</name>
<dbReference type="InterPro" id="IPR018389">
    <property type="entry name" value="DctP_fam"/>
</dbReference>
<keyword evidence="1 2" id="KW-0732">Signal</keyword>
<comment type="caution">
    <text evidence="3">The sequence shown here is derived from an EMBL/GenBank/DDBJ whole genome shotgun (WGS) entry which is preliminary data.</text>
</comment>
<dbReference type="Gene3D" id="3.40.190.170">
    <property type="entry name" value="Bacterial extracellular solute-binding protein, family 7"/>
    <property type="match status" value="1"/>
</dbReference>
<protein>
    <submittedName>
        <fullName evidence="3">ABC transporter substrate-binding protein</fullName>
    </submittedName>
</protein>
<dbReference type="PANTHER" id="PTHR33376:SF5">
    <property type="entry name" value="EXTRACYTOPLASMIC SOLUTE RECEPTOR PROTEIN"/>
    <property type="match status" value="1"/>
</dbReference>
<sequence length="365" mass="39918">MKRRDFIRTTAAGSVAAGAAAFSAPAIAQDKRTLRMVTPWPKNFPGLGTGAQRLANRITAASDGRLDVQVYAAGELVPALESFEAVSGGTADMYHAPDYYWQGKSSGFAFFTTVPFGFTPQEMHAWLHHGGGQALWDELSGQYNVKPILCCNTGAQMAGWFRQPVESLEDLKGLKFRTPGLGGEVMRQLGVNVVTLPGGEIFTSLQSGAIDAAEWVGPWNDLAFGFHQIAKHYYYPGYQEPGPALTCGINRSVWDSLSDSDQALVEAACLAEANYSLAEFDANNGDALDTLINEHGVQLHKFSDEILKAFGEASGDVVASTANESELTKRIYESYMDFRRKMIRWSNIANRGFLNARALNFQYDQ</sequence>
<accession>A0ABS1DHN7</accession>
<dbReference type="NCBIfam" id="NF037995">
    <property type="entry name" value="TRAP_S1"/>
    <property type="match status" value="1"/>
</dbReference>
<dbReference type="PROSITE" id="PS51318">
    <property type="entry name" value="TAT"/>
    <property type="match status" value="1"/>
</dbReference>
<gene>
    <name evidence="3" type="ORF">CKO28_12750</name>
</gene>
<evidence type="ECO:0000313" key="3">
    <source>
        <dbReference type="EMBL" id="MBK1668900.1"/>
    </source>
</evidence>
<evidence type="ECO:0000256" key="2">
    <source>
        <dbReference type="SAM" id="SignalP"/>
    </source>
</evidence>
<dbReference type="InterPro" id="IPR038404">
    <property type="entry name" value="TRAP_DctP_sf"/>
</dbReference>
<organism evidence="3 4">
    <name type="scientific">Rhodovibrio sodomensis</name>
    <dbReference type="NCBI Taxonomy" id="1088"/>
    <lineage>
        <taxon>Bacteria</taxon>
        <taxon>Pseudomonadati</taxon>
        <taxon>Pseudomonadota</taxon>
        <taxon>Alphaproteobacteria</taxon>
        <taxon>Rhodospirillales</taxon>
        <taxon>Rhodovibrionaceae</taxon>
        <taxon>Rhodovibrio</taxon>
    </lineage>
</organism>
<proteinExistence type="predicted"/>
<keyword evidence="4" id="KW-1185">Reference proteome</keyword>
<dbReference type="Gene3D" id="3.40.190.10">
    <property type="entry name" value="Periplasmic binding protein-like II"/>
    <property type="match status" value="1"/>
</dbReference>
<dbReference type="PIRSF" id="PIRSF039026">
    <property type="entry name" value="SiaP"/>
    <property type="match status" value="1"/>
</dbReference>
<dbReference type="RefSeq" id="WP_200341223.1">
    <property type="nucleotide sequence ID" value="NZ_NRRL01000033.1"/>
</dbReference>
<reference evidence="3 4" key="1">
    <citation type="journal article" date="2020" name="Microorganisms">
        <title>Osmotic Adaptation and Compatible Solute Biosynthesis of Phototrophic Bacteria as Revealed from Genome Analyses.</title>
        <authorList>
            <person name="Imhoff J.F."/>
            <person name="Rahn T."/>
            <person name="Kunzel S."/>
            <person name="Keller A."/>
            <person name="Neulinger S.C."/>
        </authorList>
    </citation>
    <scope>NUCLEOTIDE SEQUENCE [LARGE SCALE GENOMIC DNA]</scope>
    <source>
        <strain evidence="3 4">DSM 9895</strain>
    </source>
</reference>
<dbReference type="Proteomes" id="UP001296873">
    <property type="component" value="Unassembled WGS sequence"/>
</dbReference>
<dbReference type="InterPro" id="IPR006311">
    <property type="entry name" value="TAT_signal"/>
</dbReference>
<dbReference type="PANTHER" id="PTHR33376">
    <property type="match status" value="1"/>
</dbReference>
<dbReference type="SUPFAM" id="SSF53850">
    <property type="entry name" value="Periplasmic binding protein-like II"/>
    <property type="match status" value="1"/>
</dbReference>
<evidence type="ECO:0000313" key="4">
    <source>
        <dbReference type="Proteomes" id="UP001296873"/>
    </source>
</evidence>
<dbReference type="EMBL" id="NRRL01000033">
    <property type="protein sequence ID" value="MBK1668900.1"/>
    <property type="molecule type" value="Genomic_DNA"/>
</dbReference>
<dbReference type="Pfam" id="PF03480">
    <property type="entry name" value="DctP"/>
    <property type="match status" value="1"/>
</dbReference>
<dbReference type="InterPro" id="IPR026289">
    <property type="entry name" value="SBP_TakP-like"/>
</dbReference>
<dbReference type="CDD" id="cd13604">
    <property type="entry name" value="PBP2_TRAP_ketoacid_lactate_like"/>
    <property type="match status" value="1"/>
</dbReference>
<feature type="signal peptide" evidence="2">
    <location>
        <begin position="1"/>
        <end position="28"/>
    </location>
</feature>